<accession>A0A0F9XB44</accession>
<evidence type="ECO:0000256" key="1">
    <source>
        <dbReference type="ARBA" id="ARBA00004651"/>
    </source>
</evidence>
<feature type="transmembrane region" description="Helical" evidence="7">
    <location>
        <begin position="6"/>
        <end position="32"/>
    </location>
</feature>
<evidence type="ECO:0000256" key="6">
    <source>
        <dbReference type="ARBA" id="ARBA00023136"/>
    </source>
</evidence>
<feature type="transmembrane region" description="Helical" evidence="7">
    <location>
        <begin position="143"/>
        <end position="171"/>
    </location>
</feature>
<dbReference type="GO" id="GO:0005886">
    <property type="term" value="C:plasma membrane"/>
    <property type="evidence" value="ECO:0007669"/>
    <property type="project" value="UniProtKB-SubCell"/>
</dbReference>
<evidence type="ECO:0000256" key="3">
    <source>
        <dbReference type="ARBA" id="ARBA00022475"/>
    </source>
</evidence>
<proteinExistence type="predicted"/>
<protein>
    <recommendedName>
        <fullName evidence="9">Biotin transporter</fullName>
    </recommendedName>
</protein>
<feature type="transmembrane region" description="Helical" evidence="7">
    <location>
        <begin position="78"/>
        <end position="99"/>
    </location>
</feature>
<keyword evidence="5 7" id="KW-1133">Transmembrane helix</keyword>
<dbReference type="Pfam" id="PF02632">
    <property type="entry name" value="BioY"/>
    <property type="match status" value="1"/>
</dbReference>
<dbReference type="PANTHER" id="PTHR34295:SF4">
    <property type="entry name" value="BIOTIN TRANSPORTER BIOY-RELATED"/>
    <property type="match status" value="1"/>
</dbReference>
<comment type="caution">
    <text evidence="8">The sequence shown here is derived from an EMBL/GenBank/DDBJ whole genome shotgun (WGS) entry which is preliminary data.</text>
</comment>
<dbReference type="Gene3D" id="1.10.1760.20">
    <property type="match status" value="1"/>
</dbReference>
<evidence type="ECO:0000313" key="8">
    <source>
        <dbReference type="EMBL" id="KKN96266.1"/>
    </source>
</evidence>
<dbReference type="InterPro" id="IPR003784">
    <property type="entry name" value="BioY"/>
</dbReference>
<keyword evidence="6 7" id="KW-0472">Membrane</keyword>
<feature type="transmembrane region" description="Helical" evidence="7">
    <location>
        <begin position="106"/>
        <end position="131"/>
    </location>
</feature>
<dbReference type="PANTHER" id="PTHR34295">
    <property type="entry name" value="BIOTIN TRANSPORTER BIOY"/>
    <property type="match status" value="1"/>
</dbReference>
<dbReference type="EMBL" id="LAZR01000065">
    <property type="protein sequence ID" value="KKN96266.1"/>
    <property type="molecule type" value="Genomic_DNA"/>
</dbReference>
<keyword evidence="4 7" id="KW-0812">Transmembrane</keyword>
<dbReference type="AlphaFoldDB" id="A0A0F9XB44"/>
<evidence type="ECO:0008006" key="9">
    <source>
        <dbReference type="Google" id="ProtNLM"/>
    </source>
</evidence>
<sequence>MATKDIVYIALFAALMAVLAVFPPLTIPALGVPITAQSMGVMLAGGILGAKRGALSMVLFLVLVAIGLPLLSGGRGGIGVFAGPTAGFLFGWIVAAYVIGWLTERFWTGLGFVGAFLISVFGGIVVLYAIGIPVVAAVADIPLWTALTASAAFIPGDLIKAGIAAGVITTVKRSYPLIPSRVRAGRA</sequence>
<dbReference type="GO" id="GO:0015225">
    <property type="term" value="F:biotin transmembrane transporter activity"/>
    <property type="evidence" value="ECO:0007669"/>
    <property type="project" value="InterPro"/>
</dbReference>
<evidence type="ECO:0000256" key="2">
    <source>
        <dbReference type="ARBA" id="ARBA00022448"/>
    </source>
</evidence>
<organism evidence="8">
    <name type="scientific">marine sediment metagenome</name>
    <dbReference type="NCBI Taxonomy" id="412755"/>
    <lineage>
        <taxon>unclassified sequences</taxon>
        <taxon>metagenomes</taxon>
        <taxon>ecological metagenomes</taxon>
    </lineage>
</organism>
<comment type="subcellular location">
    <subcellularLocation>
        <location evidence="1">Cell membrane</location>
        <topology evidence="1">Multi-pass membrane protein</topology>
    </subcellularLocation>
</comment>
<name>A0A0F9XB44_9ZZZZ</name>
<dbReference type="PIRSF" id="PIRSF016661">
    <property type="entry name" value="BioY"/>
    <property type="match status" value="1"/>
</dbReference>
<keyword evidence="2" id="KW-0813">Transport</keyword>
<evidence type="ECO:0000256" key="5">
    <source>
        <dbReference type="ARBA" id="ARBA00022989"/>
    </source>
</evidence>
<evidence type="ECO:0000256" key="7">
    <source>
        <dbReference type="SAM" id="Phobius"/>
    </source>
</evidence>
<reference evidence="8" key="1">
    <citation type="journal article" date="2015" name="Nature">
        <title>Complex archaea that bridge the gap between prokaryotes and eukaryotes.</title>
        <authorList>
            <person name="Spang A."/>
            <person name="Saw J.H."/>
            <person name="Jorgensen S.L."/>
            <person name="Zaremba-Niedzwiedzka K."/>
            <person name="Martijn J."/>
            <person name="Lind A.E."/>
            <person name="van Eijk R."/>
            <person name="Schleper C."/>
            <person name="Guy L."/>
            <person name="Ettema T.J."/>
        </authorList>
    </citation>
    <scope>NUCLEOTIDE SEQUENCE</scope>
</reference>
<keyword evidence="3" id="KW-1003">Cell membrane</keyword>
<evidence type="ECO:0000256" key="4">
    <source>
        <dbReference type="ARBA" id="ARBA00022692"/>
    </source>
</evidence>
<feature type="transmembrane region" description="Helical" evidence="7">
    <location>
        <begin position="53"/>
        <end position="72"/>
    </location>
</feature>
<gene>
    <name evidence="8" type="ORF">LCGC14_0168590</name>
</gene>